<dbReference type="InterPro" id="IPR007587">
    <property type="entry name" value="SAPS"/>
</dbReference>
<dbReference type="AlphaFoldDB" id="A0A8H7VZW7"/>
<dbReference type="GO" id="GO:0019903">
    <property type="term" value="F:protein phosphatase binding"/>
    <property type="evidence" value="ECO:0007669"/>
    <property type="project" value="InterPro"/>
</dbReference>
<dbReference type="EMBL" id="JAEPRE010000083">
    <property type="protein sequence ID" value="KAG2233319.1"/>
    <property type="molecule type" value="Genomic_DNA"/>
</dbReference>
<comment type="caution">
    <text evidence="3">The sequence shown here is derived from an EMBL/GenBank/DDBJ whole genome shotgun (WGS) entry which is preliminary data.</text>
</comment>
<evidence type="ECO:0000256" key="2">
    <source>
        <dbReference type="ARBA" id="ARBA00023306"/>
    </source>
</evidence>
<dbReference type="Proteomes" id="UP000613177">
    <property type="component" value="Unassembled WGS sequence"/>
</dbReference>
<evidence type="ECO:0000313" key="3">
    <source>
        <dbReference type="EMBL" id="KAG2233319.1"/>
    </source>
</evidence>
<proteinExistence type="inferred from homology"/>
<dbReference type="PANTHER" id="PTHR12634:SF8">
    <property type="entry name" value="FIERY MOUNTAIN, ISOFORM D"/>
    <property type="match status" value="1"/>
</dbReference>
<evidence type="ECO:0000313" key="4">
    <source>
        <dbReference type="Proteomes" id="UP000613177"/>
    </source>
</evidence>
<reference evidence="3" key="1">
    <citation type="submission" date="2021-01" db="EMBL/GenBank/DDBJ databases">
        <title>Metabolic potential, ecology and presence of endohyphal bacteria is reflected in genomic diversity of Mucoromycotina.</title>
        <authorList>
            <person name="Muszewska A."/>
            <person name="Okrasinska A."/>
            <person name="Steczkiewicz K."/>
            <person name="Drgas O."/>
            <person name="Orlowska M."/>
            <person name="Perlinska-Lenart U."/>
            <person name="Aleksandrzak-Piekarczyk T."/>
            <person name="Szatraj K."/>
            <person name="Zielenkiewicz U."/>
            <person name="Pilsyk S."/>
            <person name="Malc E."/>
            <person name="Mieczkowski P."/>
            <person name="Kruszewska J.S."/>
            <person name="Biernat P."/>
            <person name="Pawlowska J."/>
        </authorList>
    </citation>
    <scope>NUCLEOTIDE SEQUENCE</scope>
    <source>
        <strain evidence="3">WA0000018081</strain>
    </source>
</reference>
<dbReference type="GO" id="GO:0005634">
    <property type="term" value="C:nucleus"/>
    <property type="evidence" value="ECO:0007669"/>
    <property type="project" value="TreeGrafter"/>
</dbReference>
<keyword evidence="2" id="KW-0131">Cell cycle</keyword>
<gene>
    <name evidence="3" type="ORF">INT48_007755</name>
</gene>
<organism evidence="3 4">
    <name type="scientific">Thamnidium elegans</name>
    <dbReference type="NCBI Taxonomy" id="101142"/>
    <lineage>
        <taxon>Eukaryota</taxon>
        <taxon>Fungi</taxon>
        <taxon>Fungi incertae sedis</taxon>
        <taxon>Mucoromycota</taxon>
        <taxon>Mucoromycotina</taxon>
        <taxon>Mucoromycetes</taxon>
        <taxon>Mucorales</taxon>
        <taxon>Mucorineae</taxon>
        <taxon>Mucoraceae</taxon>
        <taxon>Thamnidium</taxon>
    </lineage>
</organism>
<accession>A0A8H7VZW7</accession>
<keyword evidence="4" id="KW-1185">Reference proteome</keyword>
<dbReference type="GO" id="GO:0005829">
    <property type="term" value="C:cytosol"/>
    <property type="evidence" value="ECO:0007669"/>
    <property type="project" value="TreeGrafter"/>
</dbReference>
<dbReference type="GO" id="GO:0019888">
    <property type="term" value="F:protein phosphatase regulator activity"/>
    <property type="evidence" value="ECO:0007669"/>
    <property type="project" value="TreeGrafter"/>
</dbReference>
<comment type="similarity">
    <text evidence="1">Belongs to the SAPS family.</text>
</comment>
<dbReference type="PANTHER" id="PTHR12634">
    <property type="entry name" value="SIT4 YEAST -ASSOCIATING PROTEIN-RELATED"/>
    <property type="match status" value="1"/>
</dbReference>
<protein>
    <submittedName>
        <fullName evidence="3">Uncharacterized protein</fullName>
    </submittedName>
</protein>
<dbReference type="Pfam" id="PF04499">
    <property type="entry name" value="SAPS"/>
    <property type="match status" value="1"/>
</dbReference>
<evidence type="ECO:0000256" key="1">
    <source>
        <dbReference type="ARBA" id="ARBA00006180"/>
    </source>
</evidence>
<sequence length="246" mass="27827">MLHQVFNGQMNKESNRQLALAIFTQGKLTDKIVEAQVKNDLECAKPKGMRLGYMGHLTFISDEVIKLFEGYPEGIISVVKDSIDLDKWHLYCIGQLKETKERDSLPLGEIKPATLRNQVGMSNHLYMVTQEGQDHQDWTAGRGDFTLNDNEFTINENPGGLVVSHHHIMDQQEDYNSDEDEARIDWTGGFSDSFTAPLAVDKNDEEDPFGDFTSCNETAKWEDGFSTNFADMDVKTIEEKQVPTKA</sequence>
<name>A0A8H7VZW7_9FUNG</name>